<evidence type="ECO:0000313" key="2">
    <source>
        <dbReference type="Proteomes" id="UP001207468"/>
    </source>
</evidence>
<gene>
    <name evidence="1" type="ORF">F5148DRAFT_1287504</name>
</gene>
<proteinExistence type="predicted"/>
<comment type="caution">
    <text evidence="1">The sequence shown here is derived from an EMBL/GenBank/DDBJ whole genome shotgun (WGS) entry which is preliminary data.</text>
</comment>
<sequence>MPIVANGDSSESPLRESELVEEDEECGHKVTVMRTATFRSSYTVTVHSVNIDGAAQKFKGNSHDRQVIHSSYIVHVLVGAMGALVTWLLRQPSLALPPCIIDLF</sequence>
<keyword evidence="2" id="KW-1185">Reference proteome</keyword>
<accession>A0ACC0U3D2</accession>
<dbReference type="Proteomes" id="UP001207468">
    <property type="component" value="Unassembled WGS sequence"/>
</dbReference>
<organism evidence="1 2">
    <name type="scientific">Russula earlei</name>
    <dbReference type="NCBI Taxonomy" id="71964"/>
    <lineage>
        <taxon>Eukaryota</taxon>
        <taxon>Fungi</taxon>
        <taxon>Dikarya</taxon>
        <taxon>Basidiomycota</taxon>
        <taxon>Agaricomycotina</taxon>
        <taxon>Agaricomycetes</taxon>
        <taxon>Russulales</taxon>
        <taxon>Russulaceae</taxon>
        <taxon>Russula</taxon>
    </lineage>
</organism>
<protein>
    <submittedName>
        <fullName evidence="1">Uncharacterized protein</fullName>
    </submittedName>
</protein>
<dbReference type="EMBL" id="JAGFNK010000214">
    <property type="protein sequence ID" value="KAI9458091.1"/>
    <property type="molecule type" value="Genomic_DNA"/>
</dbReference>
<name>A0ACC0U3D2_9AGAM</name>
<evidence type="ECO:0000313" key="1">
    <source>
        <dbReference type="EMBL" id="KAI9458091.1"/>
    </source>
</evidence>
<reference evidence="1" key="1">
    <citation type="submission" date="2021-03" db="EMBL/GenBank/DDBJ databases">
        <title>Evolutionary priming and transition to the ectomycorrhizal habit in an iconic lineage of mushroom-forming fungi: is preadaptation a requirement?</title>
        <authorList>
            <consortium name="DOE Joint Genome Institute"/>
            <person name="Looney B.P."/>
            <person name="Miyauchi S."/>
            <person name="Morin E."/>
            <person name="Drula E."/>
            <person name="Courty P.E."/>
            <person name="Chicoki N."/>
            <person name="Fauchery L."/>
            <person name="Kohler A."/>
            <person name="Kuo A."/>
            <person name="LaButti K."/>
            <person name="Pangilinan J."/>
            <person name="Lipzen A."/>
            <person name="Riley R."/>
            <person name="Andreopoulos W."/>
            <person name="He G."/>
            <person name="Johnson J."/>
            <person name="Barry K.W."/>
            <person name="Grigoriev I.V."/>
            <person name="Nagy L."/>
            <person name="Hibbett D."/>
            <person name="Henrissat B."/>
            <person name="Matheny P.B."/>
            <person name="Labbe J."/>
            <person name="Martin A.F."/>
        </authorList>
    </citation>
    <scope>NUCLEOTIDE SEQUENCE</scope>
    <source>
        <strain evidence="1">BPL698</strain>
    </source>
</reference>